<evidence type="ECO:0000256" key="1">
    <source>
        <dbReference type="SAM" id="Phobius"/>
    </source>
</evidence>
<dbReference type="AlphaFoldDB" id="A0A382IQN8"/>
<gene>
    <name evidence="2" type="ORF">METZ01_LOCUS254037</name>
</gene>
<dbReference type="InterPro" id="IPR010982">
    <property type="entry name" value="Lambda_DNA-bd_dom_sf"/>
</dbReference>
<dbReference type="Gene3D" id="1.10.260.40">
    <property type="entry name" value="lambda repressor-like DNA-binding domains"/>
    <property type="match status" value="1"/>
</dbReference>
<dbReference type="InterPro" id="IPR050400">
    <property type="entry name" value="Bact_Cytoskel_RodZ"/>
</dbReference>
<dbReference type="GO" id="GO:0003677">
    <property type="term" value="F:DNA binding"/>
    <property type="evidence" value="ECO:0007669"/>
    <property type="project" value="InterPro"/>
</dbReference>
<sequence>MEFIGQYLKSIRLDKKLKLKKISEELKISESLLEDIENDYFPEYISTVFLIGHVRSYAKFLNLDHNDVVESFKIQSSYYGAKIQDEISKPIKTIKLFSIPKTLSFVSIFIISISFYFLFIQPSDLQPEYAMTPDVPENLQYNLEETEMNISLLNRVNQEK</sequence>
<evidence type="ECO:0008006" key="3">
    <source>
        <dbReference type="Google" id="ProtNLM"/>
    </source>
</evidence>
<feature type="transmembrane region" description="Helical" evidence="1">
    <location>
        <begin position="102"/>
        <end position="120"/>
    </location>
</feature>
<keyword evidence="1" id="KW-0472">Membrane</keyword>
<accession>A0A382IQN8</accession>
<dbReference type="EMBL" id="UINC01068504">
    <property type="protein sequence ID" value="SVC01183.1"/>
    <property type="molecule type" value="Genomic_DNA"/>
</dbReference>
<name>A0A382IQN8_9ZZZZ</name>
<protein>
    <recommendedName>
        <fullName evidence="3">HTH cro/C1-type domain-containing protein</fullName>
    </recommendedName>
</protein>
<dbReference type="SUPFAM" id="SSF47413">
    <property type="entry name" value="lambda repressor-like DNA-binding domains"/>
    <property type="match status" value="1"/>
</dbReference>
<keyword evidence="1" id="KW-0812">Transmembrane</keyword>
<proteinExistence type="predicted"/>
<keyword evidence="1" id="KW-1133">Transmembrane helix</keyword>
<organism evidence="2">
    <name type="scientific">marine metagenome</name>
    <dbReference type="NCBI Taxonomy" id="408172"/>
    <lineage>
        <taxon>unclassified sequences</taxon>
        <taxon>metagenomes</taxon>
        <taxon>ecological metagenomes</taxon>
    </lineage>
</organism>
<dbReference type="Pfam" id="PF13413">
    <property type="entry name" value="HTH_25"/>
    <property type="match status" value="1"/>
</dbReference>
<feature type="non-terminal residue" evidence="2">
    <location>
        <position position="160"/>
    </location>
</feature>
<reference evidence="2" key="1">
    <citation type="submission" date="2018-05" db="EMBL/GenBank/DDBJ databases">
        <authorList>
            <person name="Lanie J.A."/>
            <person name="Ng W.-L."/>
            <person name="Kazmierczak K.M."/>
            <person name="Andrzejewski T.M."/>
            <person name="Davidsen T.M."/>
            <person name="Wayne K.J."/>
            <person name="Tettelin H."/>
            <person name="Glass J.I."/>
            <person name="Rusch D."/>
            <person name="Podicherti R."/>
            <person name="Tsui H.-C.T."/>
            <person name="Winkler M.E."/>
        </authorList>
    </citation>
    <scope>NUCLEOTIDE SEQUENCE</scope>
</reference>
<evidence type="ECO:0000313" key="2">
    <source>
        <dbReference type="EMBL" id="SVC01183.1"/>
    </source>
</evidence>
<dbReference type="PANTHER" id="PTHR34475">
    <property type="match status" value="1"/>
</dbReference>
<dbReference type="PANTHER" id="PTHR34475:SF1">
    <property type="entry name" value="CYTOSKELETON PROTEIN RODZ"/>
    <property type="match status" value="1"/>
</dbReference>